<proteinExistence type="predicted"/>
<dbReference type="InterPro" id="IPR036365">
    <property type="entry name" value="PGBD-like_sf"/>
</dbReference>
<gene>
    <name evidence="2" type="ORF">ACFFHU_10815</name>
</gene>
<organism evidence="2 3">
    <name type="scientific">Plantactinospora siamensis</name>
    <dbReference type="NCBI Taxonomy" id="555372"/>
    <lineage>
        <taxon>Bacteria</taxon>
        <taxon>Bacillati</taxon>
        <taxon>Actinomycetota</taxon>
        <taxon>Actinomycetes</taxon>
        <taxon>Micromonosporales</taxon>
        <taxon>Micromonosporaceae</taxon>
        <taxon>Plantactinospora</taxon>
    </lineage>
</organism>
<evidence type="ECO:0000259" key="1">
    <source>
        <dbReference type="Pfam" id="PF01471"/>
    </source>
</evidence>
<sequence length="232" mass="24693">MSKLLQVGIVYPNEMRSGIGHVACTLGGINYESRGGRGCLRGSAARGAAHPLFRHHFHRVLADGPADAARRWADRCVGLPYRWAAVPLPTPPRHGGDCSGLVSGILCVADGRPVVRRFSTGTWTSVFARLGFAEGLGGGAVGAMPIGVVDRPYPGTPIGPGSPKHDHVRWIQARLNFAAHNRHPVLGGQPLAVDGDFGPKTRQVVVAFQRMHGLEGLGMCGPKTWPLLNAIR</sequence>
<name>A0ABV6NV15_9ACTN</name>
<dbReference type="Pfam" id="PF01471">
    <property type="entry name" value="PG_binding_1"/>
    <property type="match status" value="1"/>
</dbReference>
<evidence type="ECO:0000313" key="3">
    <source>
        <dbReference type="Proteomes" id="UP001589894"/>
    </source>
</evidence>
<comment type="caution">
    <text evidence="2">The sequence shown here is derived from an EMBL/GenBank/DDBJ whole genome shotgun (WGS) entry which is preliminary data.</text>
</comment>
<dbReference type="InterPro" id="IPR002477">
    <property type="entry name" value="Peptidoglycan-bd-like"/>
</dbReference>
<feature type="domain" description="Peptidoglycan binding-like" evidence="1">
    <location>
        <begin position="165"/>
        <end position="225"/>
    </location>
</feature>
<protein>
    <submittedName>
        <fullName evidence="2">Peptidoglycan-binding protein</fullName>
    </submittedName>
</protein>
<dbReference type="EMBL" id="JBHLUE010000007">
    <property type="protein sequence ID" value="MFC0564625.1"/>
    <property type="molecule type" value="Genomic_DNA"/>
</dbReference>
<accession>A0ABV6NV15</accession>
<reference evidence="2 3" key="1">
    <citation type="submission" date="2024-09" db="EMBL/GenBank/DDBJ databases">
        <authorList>
            <person name="Sun Q."/>
            <person name="Mori K."/>
        </authorList>
    </citation>
    <scope>NUCLEOTIDE SEQUENCE [LARGE SCALE GENOMIC DNA]</scope>
    <source>
        <strain evidence="2 3">TBRC 2205</strain>
    </source>
</reference>
<dbReference type="Proteomes" id="UP001589894">
    <property type="component" value="Unassembled WGS sequence"/>
</dbReference>
<dbReference type="RefSeq" id="WP_377337785.1">
    <property type="nucleotide sequence ID" value="NZ_JBHLUE010000007.1"/>
</dbReference>
<keyword evidence="3" id="KW-1185">Reference proteome</keyword>
<dbReference type="SUPFAM" id="SSF47090">
    <property type="entry name" value="PGBD-like"/>
    <property type="match status" value="1"/>
</dbReference>
<evidence type="ECO:0000313" key="2">
    <source>
        <dbReference type="EMBL" id="MFC0564625.1"/>
    </source>
</evidence>
<dbReference type="Gene3D" id="1.10.101.10">
    <property type="entry name" value="PGBD-like superfamily/PGBD"/>
    <property type="match status" value="1"/>
</dbReference>
<dbReference type="InterPro" id="IPR036366">
    <property type="entry name" value="PGBDSf"/>
</dbReference>